<keyword evidence="1" id="KW-0472">Membrane</keyword>
<evidence type="ECO:0000256" key="1">
    <source>
        <dbReference type="SAM" id="Phobius"/>
    </source>
</evidence>
<gene>
    <name evidence="2" type="ORF">Aco03nite_089270</name>
</gene>
<feature type="transmembrane region" description="Helical" evidence="1">
    <location>
        <begin position="20"/>
        <end position="39"/>
    </location>
</feature>
<dbReference type="PROSITE" id="PS51318">
    <property type="entry name" value="TAT"/>
    <property type="match status" value="1"/>
</dbReference>
<feature type="transmembrane region" description="Helical" evidence="1">
    <location>
        <begin position="107"/>
        <end position="125"/>
    </location>
</feature>
<dbReference type="Proteomes" id="UP000612282">
    <property type="component" value="Unassembled WGS sequence"/>
</dbReference>
<protein>
    <submittedName>
        <fullName evidence="2">Uncharacterized protein</fullName>
    </submittedName>
</protein>
<dbReference type="EMBL" id="BOMG01000109">
    <property type="protein sequence ID" value="GID60523.1"/>
    <property type="molecule type" value="Genomic_DNA"/>
</dbReference>
<accession>A0ABQ3XPU0</accession>
<dbReference type="RefSeq" id="WP_203807627.1">
    <property type="nucleotide sequence ID" value="NZ_BAAAQE010000112.1"/>
</dbReference>
<sequence>MTEQPGFTPDDVIRPVSRRILAAGIAGLTGATTIGALWATEPGSLPTRTQAAFAGLIVIGLTWAALAAWTLARRPLFAADRVIGAWLGIVFSTATAVFSAVVAGPLAAVPGLLLTVVALVLLLRARAWRDRLRSQI</sequence>
<reference evidence="2 3" key="1">
    <citation type="submission" date="2021-01" db="EMBL/GenBank/DDBJ databases">
        <title>Whole genome shotgun sequence of Actinoplanes couchii NBRC 106145.</title>
        <authorList>
            <person name="Komaki H."/>
            <person name="Tamura T."/>
        </authorList>
    </citation>
    <scope>NUCLEOTIDE SEQUENCE [LARGE SCALE GENOMIC DNA]</scope>
    <source>
        <strain evidence="2 3">NBRC 106145</strain>
    </source>
</reference>
<comment type="caution">
    <text evidence="2">The sequence shown here is derived from an EMBL/GenBank/DDBJ whole genome shotgun (WGS) entry which is preliminary data.</text>
</comment>
<keyword evidence="1" id="KW-1133">Transmembrane helix</keyword>
<evidence type="ECO:0000313" key="2">
    <source>
        <dbReference type="EMBL" id="GID60523.1"/>
    </source>
</evidence>
<feature type="transmembrane region" description="Helical" evidence="1">
    <location>
        <begin position="83"/>
        <end position="101"/>
    </location>
</feature>
<proteinExistence type="predicted"/>
<name>A0ABQ3XPU0_9ACTN</name>
<keyword evidence="1" id="KW-0812">Transmembrane</keyword>
<feature type="transmembrane region" description="Helical" evidence="1">
    <location>
        <begin position="51"/>
        <end position="71"/>
    </location>
</feature>
<evidence type="ECO:0000313" key="3">
    <source>
        <dbReference type="Proteomes" id="UP000612282"/>
    </source>
</evidence>
<dbReference type="InterPro" id="IPR006311">
    <property type="entry name" value="TAT_signal"/>
</dbReference>
<keyword evidence="3" id="KW-1185">Reference proteome</keyword>
<organism evidence="2 3">
    <name type="scientific">Actinoplanes couchii</name>
    <dbReference type="NCBI Taxonomy" id="403638"/>
    <lineage>
        <taxon>Bacteria</taxon>
        <taxon>Bacillati</taxon>
        <taxon>Actinomycetota</taxon>
        <taxon>Actinomycetes</taxon>
        <taxon>Micromonosporales</taxon>
        <taxon>Micromonosporaceae</taxon>
        <taxon>Actinoplanes</taxon>
    </lineage>
</organism>